<dbReference type="InterPro" id="IPR004358">
    <property type="entry name" value="Sig_transdc_His_kin-like_C"/>
</dbReference>
<evidence type="ECO:0000256" key="4">
    <source>
        <dbReference type="ARBA" id="ARBA00022679"/>
    </source>
</evidence>
<evidence type="ECO:0000256" key="3">
    <source>
        <dbReference type="ARBA" id="ARBA00012438"/>
    </source>
</evidence>
<evidence type="ECO:0000256" key="8">
    <source>
        <dbReference type="ARBA" id="ARBA00023012"/>
    </source>
</evidence>
<dbReference type="GO" id="GO:0005524">
    <property type="term" value="F:ATP binding"/>
    <property type="evidence" value="ECO:0007669"/>
    <property type="project" value="UniProtKB-KW"/>
</dbReference>
<dbReference type="PANTHER" id="PTHR42878">
    <property type="entry name" value="TWO-COMPONENT HISTIDINE KINASE"/>
    <property type="match status" value="1"/>
</dbReference>
<feature type="domain" description="Histidine kinase" evidence="10">
    <location>
        <begin position="278"/>
        <end position="492"/>
    </location>
</feature>
<dbReference type="InterPro" id="IPR050351">
    <property type="entry name" value="BphY/WalK/GraS-like"/>
</dbReference>
<dbReference type="PRINTS" id="PR00344">
    <property type="entry name" value="BCTRLSENSOR"/>
</dbReference>
<evidence type="ECO:0000256" key="5">
    <source>
        <dbReference type="ARBA" id="ARBA00022741"/>
    </source>
</evidence>
<comment type="catalytic activity">
    <reaction evidence="1">
        <text>ATP + protein L-histidine = ADP + protein N-phospho-L-histidine.</text>
        <dbReference type="EC" id="2.7.13.3"/>
    </reaction>
</comment>
<feature type="transmembrane region" description="Helical" evidence="9">
    <location>
        <begin position="81"/>
        <end position="101"/>
    </location>
</feature>
<dbReference type="PANTHER" id="PTHR42878:SF7">
    <property type="entry name" value="SENSOR HISTIDINE KINASE GLRK"/>
    <property type="match status" value="1"/>
</dbReference>
<evidence type="ECO:0000256" key="9">
    <source>
        <dbReference type="SAM" id="Phobius"/>
    </source>
</evidence>
<dbReference type="GeneID" id="71515796"/>
<feature type="transmembrane region" description="Helical" evidence="9">
    <location>
        <begin position="223"/>
        <end position="249"/>
    </location>
</feature>
<dbReference type="AlphaFoldDB" id="A0AAC9NLZ3"/>
<evidence type="ECO:0000256" key="1">
    <source>
        <dbReference type="ARBA" id="ARBA00000085"/>
    </source>
</evidence>
<keyword evidence="9" id="KW-0472">Membrane</keyword>
<feature type="transmembrane region" description="Helical" evidence="9">
    <location>
        <begin position="183"/>
        <end position="203"/>
    </location>
</feature>
<feature type="transmembrane region" description="Helical" evidence="9">
    <location>
        <begin position="151"/>
        <end position="171"/>
    </location>
</feature>
<dbReference type="GO" id="GO:0000156">
    <property type="term" value="F:phosphorelay response regulator activity"/>
    <property type="evidence" value="ECO:0007669"/>
    <property type="project" value="TreeGrafter"/>
</dbReference>
<keyword evidence="5" id="KW-0547">Nucleotide-binding</keyword>
<organism evidence="11 12">
    <name type="scientific">Virgibacillus halodenitrificans</name>
    <name type="common">Bacillus halodenitrificans</name>
    <dbReference type="NCBI Taxonomy" id="1482"/>
    <lineage>
        <taxon>Bacteria</taxon>
        <taxon>Bacillati</taxon>
        <taxon>Bacillota</taxon>
        <taxon>Bacilli</taxon>
        <taxon>Bacillales</taxon>
        <taxon>Bacillaceae</taxon>
        <taxon>Virgibacillus</taxon>
    </lineage>
</organism>
<dbReference type="Gene3D" id="3.30.565.10">
    <property type="entry name" value="Histidine kinase-like ATPase, C-terminal domain"/>
    <property type="match status" value="1"/>
</dbReference>
<dbReference type="SMART" id="SM00387">
    <property type="entry name" value="HATPase_c"/>
    <property type="match status" value="1"/>
</dbReference>
<gene>
    <name evidence="11" type="ORF">BME96_15395</name>
</gene>
<protein>
    <recommendedName>
        <fullName evidence="3">histidine kinase</fullName>
        <ecNumber evidence="3">2.7.13.3</ecNumber>
    </recommendedName>
</protein>
<feature type="transmembrane region" description="Helical" evidence="9">
    <location>
        <begin position="26"/>
        <end position="47"/>
    </location>
</feature>
<reference evidence="11 12" key="1">
    <citation type="submission" date="2016-11" db="EMBL/GenBank/DDBJ databases">
        <title>Complete genome sequencing of Virgibacillus halodenitrificans PDB-F2.</title>
        <authorList>
            <person name="Sun Z."/>
            <person name="Zhou Y."/>
            <person name="Li H."/>
        </authorList>
    </citation>
    <scope>NUCLEOTIDE SEQUENCE [LARGE SCALE GENOMIC DNA]</scope>
    <source>
        <strain evidence="11 12">PDB-F2</strain>
    </source>
</reference>
<sequence>MLIILMLFLILISILVLLVKRNKETFYIFGMCSSLAVLLIGIMLYIAKKGGISEKLQDFYFFNPVIKSYAQYFYITLDTLGYMVAIGRYIFPLFLLLLAMHYSELAFIKRNKWVVKLAFLPPLLSLVLYHPDIFHMYTSPTGGYNELVSDFSLIWVLIYVILAFLLLIVEAVSIQIRIFQSRFMVIILFIFSITFLYLLYFGQNPIQIYQFYYWGNGIYYMDAVLSVPAYLTLVIINITLAVVGFAGLLKYTKEMFDTDKEEIKIQRNYKAASAGATVFVHSIKNQLLANRVIFKRMNGEMDRGIDPTTIKDYTNQLEERNNMMLERVEELYQSVKAQTVHLVPVTIAEVVSHSMDKFHNKYPEKKVQLTLTDEAEILADAPLLSEAIYNLLTNAQEAVEHKNLNDSPGIFLRSYNTRQYTVIEIRDVGTGIKKTDTKKIMEPFYSTKNSNFNWGMGLHYVHTIIKEHLGILRFESKEGEGTTFFLFLPKFK</sequence>
<dbReference type="SUPFAM" id="SSF55874">
    <property type="entry name" value="ATPase domain of HSP90 chaperone/DNA topoisomerase II/histidine kinase"/>
    <property type="match status" value="1"/>
</dbReference>
<evidence type="ECO:0000259" key="10">
    <source>
        <dbReference type="PROSITE" id="PS50109"/>
    </source>
</evidence>
<accession>A0AAC9NLZ3</accession>
<dbReference type="GO" id="GO:0007234">
    <property type="term" value="P:osmosensory signaling via phosphorelay pathway"/>
    <property type="evidence" value="ECO:0007669"/>
    <property type="project" value="TreeGrafter"/>
</dbReference>
<feature type="transmembrane region" description="Helical" evidence="9">
    <location>
        <begin position="113"/>
        <end position="131"/>
    </location>
</feature>
<comment type="subcellular location">
    <subcellularLocation>
        <location evidence="2">Membrane</location>
    </subcellularLocation>
</comment>
<keyword evidence="9" id="KW-0812">Transmembrane</keyword>
<evidence type="ECO:0000256" key="2">
    <source>
        <dbReference type="ARBA" id="ARBA00004370"/>
    </source>
</evidence>
<dbReference type="GO" id="GO:0004673">
    <property type="term" value="F:protein histidine kinase activity"/>
    <property type="evidence" value="ECO:0007669"/>
    <property type="project" value="UniProtKB-EC"/>
</dbReference>
<keyword evidence="7" id="KW-0067">ATP-binding</keyword>
<dbReference type="EC" id="2.7.13.3" evidence="3"/>
<dbReference type="GO" id="GO:0030295">
    <property type="term" value="F:protein kinase activator activity"/>
    <property type="evidence" value="ECO:0007669"/>
    <property type="project" value="TreeGrafter"/>
</dbReference>
<dbReference type="PROSITE" id="PS50109">
    <property type="entry name" value="HIS_KIN"/>
    <property type="match status" value="1"/>
</dbReference>
<dbReference type="Proteomes" id="UP000182945">
    <property type="component" value="Chromosome"/>
</dbReference>
<keyword evidence="4" id="KW-0808">Transferase</keyword>
<dbReference type="RefSeq" id="WP_071649519.1">
    <property type="nucleotide sequence ID" value="NZ_CP017962.1"/>
</dbReference>
<dbReference type="Pfam" id="PF02518">
    <property type="entry name" value="HATPase_c"/>
    <property type="match status" value="1"/>
</dbReference>
<dbReference type="EMBL" id="CP017962">
    <property type="protein sequence ID" value="APC49493.1"/>
    <property type="molecule type" value="Genomic_DNA"/>
</dbReference>
<keyword evidence="6" id="KW-0418">Kinase</keyword>
<keyword evidence="8" id="KW-0902">Two-component regulatory system</keyword>
<evidence type="ECO:0000313" key="11">
    <source>
        <dbReference type="EMBL" id="APC49493.1"/>
    </source>
</evidence>
<dbReference type="KEGG" id="vhl:BME96_15395"/>
<evidence type="ECO:0000256" key="7">
    <source>
        <dbReference type="ARBA" id="ARBA00022840"/>
    </source>
</evidence>
<dbReference type="InterPro" id="IPR003594">
    <property type="entry name" value="HATPase_dom"/>
</dbReference>
<keyword evidence="9" id="KW-1133">Transmembrane helix</keyword>
<proteinExistence type="predicted"/>
<dbReference type="InterPro" id="IPR005467">
    <property type="entry name" value="His_kinase_dom"/>
</dbReference>
<dbReference type="InterPro" id="IPR036890">
    <property type="entry name" value="HATPase_C_sf"/>
</dbReference>
<evidence type="ECO:0000256" key="6">
    <source>
        <dbReference type="ARBA" id="ARBA00022777"/>
    </source>
</evidence>
<name>A0AAC9NLZ3_VIRHA</name>
<evidence type="ECO:0000313" key="12">
    <source>
        <dbReference type="Proteomes" id="UP000182945"/>
    </source>
</evidence>